<evidence type="ECO:0000313" key="2">
    <source>
        <dbReference type="EMBL" id="CAF0921599.1"/>
    </source>
</evidence>
<dbReference type="EMBL" id="CAJNOC010002246">
    <property type="protein sequence ID" value="CAF0921599.1"/>
    <property type="molecule type" value="Genomic_DNA"/>
</dbReference>
<evidence type="ECO:0008006" key="4">
    <source>
        <dbReference type="Google" id="ProtNLM"/>
    </source>
</evidence>
<keyword evidence="1" id="KW-0732">Signal</keyword>
<organism evidence="2 3">
    <name type="scientific">Brachionus calyciflorus</name>
    <dbReference type="NCBI Taxonomy" id="104777"/>
    <lineage>
        <taxon>Eukaryota</taxon>
        <taxon>Metazoa</taxon>
        <taxon>Spiralia</taxon>
        <taxon>Gnathifera</taxon>
        <taxon>Rotifera</taxon>
        <taxon>Eurotatoria</taxon>
        <taxon>Monogononta</taxon>
        <taxon>Pseudotrocha</taxon>
        <taxon>Ploima</taxon>
        <taxon>Brachionidae</taxon>
        <taxon>Brachionus</taxon>
    </lineage>
</organism>
<accession>A0A814B1U5</accession>
<keyword evidence="3" id="KW-1185">Reference proteome</keyword>
<evidence type="ECO:0000256" key="1">
    <source>
        <dbReference type="SAM" id="SignalP"/>
    </source>
</evidence>
<dbReference type="AlphaFoldDB" id="A0A814B1U5"/>
<sequence length="268" mass="31772">MFLLIIFIYLKLAFCNPVLYFDLYEKFDNGYIYVPSSNLRQQHFLNLTLNETKLKCLHRCSRISRCLLAILEELDIQNKFKCEFFSNLTNRSAENFFITRTNSNKTQLIYLRKDFSFTSEYYGNASQLRYSGCRRLWIQGIQIYEFLEIWYVQFLVGFRFFKFDGELTRLGTRFSSTTNSTRIDLKNKYINKINLRYTNDRIIQIQICWIDQIDFKSNCTAILGGNTGTGKQLEISQLGYDSDYKKFVLSELCVVAGFRMDLLFLKFS</sequence>
<name>A0A814B1U5_9BILA</name>
<evidence type="ECO:0000313" key="3">
    <source>
        <dbReference type="Proteomes" id="UP000663879"/>
    </source>
</evidence>
<feature type="signal peptide" evidence="1">
    <location>
        <begin position="1"/>
        <end position="15"/>
    </location>
</feature>
<comment type="caution">
    <text evidence="2">The sequence shown here is derived from an EMBL/GenBank/DDBJ whole genome shotgun (WGS) entry which is preliminary data.</text>
</comment>
<dbReference type="Proteomes" id="UP000663879">
    <property type="component" value="Unassembled WGS sequence"/>
</dbReference>
<proteinExistence type="predicted"/>
<reference evidence="2" key="1">
    <citation type="submission" date="2021-02" db="EMBL/GenBank/DDBJ databases">
        <authorList>
            <person name="Nowell W R."/>
        </authorList>
    </citation>
    <scope>NUCLEOTIDE SEQUENCE</scope>
    <source>
        <strain evidence="2">Ploen Becks lab</strain>
    </source>
</reference>
<feature type="chain" id="PRO_5033033523" description="Farnesoic acid O-methyl transferase domain-containing protein" evidence="1">
    <location>
        <begin position="16"/>
        <end position="268"/>
    </location>
</feature>
<protein>
    <recommendedName>
        <fullName evidence="4">Farnesoic acid O-methyl transferase domain-containing protein</fullName>
    </recommendedName>
</protein>
<gene>
    <name evidence="2" type="ORF">OXX778_LOCUS12413</name>
</gene>